<evidence type="ECO:0000256" key="1">
    <source>
        <dbReference type="SAM" id="MobiDB-lite"/>
    </source>
</evidence>
<gene>
    <name evidence="2" type="ORF">DBRI00130_LOCUS17340</name>
</gene>
<evidence type="ECO:0000313" key="2">
    <source>
        <dbReference type="EMBL" id="CAE4611904.1"/>
    </source>
</evidence>
<feature type="region of interest" description="Disordered" evidence="1">
    <location>
        <begin position="176"/>
        <end position="200"/>
    </location>
</feature>
<feature type="region of interest" description="Disordered" evidence="1">
    <location>
        <begin position="1"/>
        <end position="78"/>
    </location>
</feature>
<dbReference type="AlphaFoldDB" id="A0A7S4RF01"/>
<dbReference type="EMBL" id="HBNS01021898">
    <property type="protein sequence ID" value="CAE4611904.1"/>
    <property type="molecule type" value="Transcribed_RNA"/>
</dbReference>
<protein>
    <submittedName>
        <fullName evidence="2">Uncharacterized protein</fullName>
    </submittedName>
</protein>
<feature type="compositionally biased region" description="Basic and acidic residues" evidence="1">
    <location>
        <begin position="283"/>
        <end position="292"/>
    </location>
</feature>
<organism evidence="2">
    <name type="scientific">Ditylum brightwellii</name>
    <dbReference type="NCBI Taxonomy" id="49249"/>
    <lineage>
        <taxon>Eukaryota</taxon>
        <taxon>Sar</taxon>
        <taxon>Stramenopiles</taxon>
        <taxon>Ochrophyta</taxon>
        <taxon>Bacillariophyta</taxon>
        <taxon>Mediophyceae</taxon>
        <taxon>Lithodesmiophycidae</taxon>
        <taxon>Lithodesmiales</taxon>
        <taxon>Lithodesmiaceae</taxon>
        <taxon>Ditylum</taxon>
    </lineage>
</organism>
<feature type="compositionally biased region" description="Acidic residues" evidence="1">
    <location>
        <begin position="293"/>
        <end position="302"/>
    </location>
</feature>
<feature type="compositionally biased region" description="Basic and acidic residues" evidence="1">
    <location>
        <begin position="186"/>
        <end position="200"/>
    </location>
</feature>
<proteinExistence type="predicted"/>
<name>A0A7S4RF01_9STRA</name>
<reference evidence="2" key="1">
    <citation type="submission" date="2021-01" db="EMBL/GenBank/DDBJ databases">
        <authorList>
            <person name="Corre E."/>
            <person name="Pelletier E."/>
            <person name="Niang G."/>
            <person name="Scheremetjew M."/>
            <person name="Finn R."/>
            <person name="Kale V."/>
            <person name="Holt S."/>
            <person name="Cochrane G."/>
            <person name="Meng A."/>
            <person name="Brown T."/>
            <person name="Cohen L."/>
        </authorList>
    </citation>
    <scope>NUCLEOTIDE SEQUENCE</scope>
    <source>
        <strain evidence="2">GSO104</strain>
    </source>
</reference>
<feature type="region of interest" description="Disordered" evidence="1">
    <location>
        <begin position="96"/>
        <end position="121"/>
    </location>
</feature>
<sequence>MMHHPQRNGSGKGGGNNNERMNTSRRIFRGRSGPQDGNLPPPRRRRGGGVKAKQMEDKEENNQFIRDLSSGAFESEEEEEEELIIINNNENISAVDNQQKGKKEQEQENIENDDATSSLSSLDKELHNLKRRIRHVRESVQQSDSLANQTIWENNCLNAVRNCALGWRSIVKHYGPIDNSTTADNDETKNNEQKEDENHSFDITDVKSKTMSLHVYELVQMSMQCGPLVGSKPAYFRRCGVQVVKIALHFLCTALIPSSMMESSTSSLSLLMQPLLECGEKKDECTKDKNDDDSNYNDDCSESEEEENYKLIQSTEPCHEHKMAVTSIELKERAPLDEREPHQRLTILTRVLMTESRFTERQANTIQTWMKDAEKEIRKNRSPSKSALKLQENGISKKKKKKKKQIMNVLAAPTPTLQPYLTVSSFCHPIVN</sequence>
<feature type="region of interest" description="Disordered" evidence="1">
    <location>
        <begin position="283"/>
        <end position="302"/>
    </location>
</feature>
<accession>A0A7S4RF01</accession>